<keyword evidence="3" id="KW-1185">Reference proteome</keyword>
<comment type="caution">
    <text evidence="2">The sequence shown here is derived from an EMBL/GenBank/DDBJ whole genome shotgun (WGS) entry which is preliminary data.</text>
</comment>
<dbReference type="Proteomes" id="UP000023430">
    <property type="component" value="Unassembled WGS sequence"/>
</dbReference>
<dbReference type="RefSeq" id="WP_043770297.1">
    <property type="nucleotide sequence ID" value="NZ_JAME01000014.1"/>
</dbReference>
<dbReference type="EMBL" id="JAME01000014">
    <property type="protein sequence ID" value="ETX28873.1"/>
    <property type="molecule type" value="Genomic_DNA"/>
</dbReference>
<evidence type="ECO:0008006" key="4">
    <source>
        <dbReference type="Google" id="ProtNLM"/>
    </source>
</evidence>
<evidence type="ECO:0000256" key="1">
    <source>
        <dbReference type="SAM" id="MobiDB-lite"/>
    </source>
</evidence>
<proteinExistence type="predicted"/>
<dbReference type="STRING" id="1449351.RISW2_03960"/>
<dbReference type="AlphaFoldDB" id="X7F811"/>
<feature type="compositionally biased region" description="Basic and acidic residues" evidence="1">
    <location>
        <begin position="106"/>
        <end position="116"/>
    </location>
</feature>
<gene>
    <name evidence="2" type="ORF">RISW2_03960</name>
</gene>
<protein>
    <recommendedName>
        <fullName evidence="4">Flagellar FliJ protein</fullName>
    </recommendedName>
</protein>
<sequence length="139" mass="15665">MTRRRDRTLALLGRLNRLAVEDAARELGALRAEESRLVRDRDALLTQMLEDRTAPDAEGAPYRAAWMRALSAETQRLSAAAVRMRPEIDRATDRVAEAFREAKTSETLRARRRAEADQATAAAERADLDPFLTRFPDAD</sequence>
<dbReference type="eggNOG" id="ENOG50312XU">
    <property type="taxonomic scope" value="Bacteria"/>
</dbReference>
<feature type="region of interest" description="Disordered" evidence="1">
    <location>
        <begin position="106"/>
        <end position="139"/>
    </location>
</feature>
<evidence type="ECO:0000313" key="2">
    <source>
        <dbReference type="EMBL" id="ETX28873.1"/>
    </source>
</evidence>
<name>X7F811_9RHOB</name>
<accession>X7F811</accession>
<organism evidence="2 3">
    <name type="scientific">Roseivivax isoporae LMG 25204</name>
    <dbReference type="NCBI Taxonomy" id="1449351"/>
    <lineage>
        <taxon>Bacteria</taxon>
        <taxon>Pseudomonadati</taxon>
        <taxon>Pseudomonadota</taxon>
        <taxon>Alphaproteobacteria</taxon>
        <taxon>Rhodobacterales</taxon>
        <taxon>Roseobacteraceae</taxon>
        <taxon>Roseivivax</taxon>
    </lineage>
</organism>
<reference evidence="2 3" key="1">
    <citation type="submission" date="2014-01" db="EMBL/GenBank/DDBJ databases">
        <title>Roseivivax isoporae LMG 25204 Genome Sequencing.</title>
        <authorList>
            <person name="Lai Q."/>
            <person name="Li G."/>
            <person name="Shao Z."/>
        </authorList>
    </citation>
    <scope>NUCLEOTIDE SEQUENCE [LARGE SCALE GENOMIC DNA]</scope>
    <source>
        <strain evidence="2 3">LMG 25204</strain>
    </source>
</reference>
<evidence type="ECO:0000313" key="3">
    <source>
        <dbReference type="Proteomes" id="UP000023430"/>
    </source>
</evidence>